<evidence type="ECO:0000256" key="1">
    <source>
        <dbReference type="ARBA" id="ARBA00006328"/>
    </source>
</evidence>
<name>F8PBT5_SERL9</name>
<organism>
    <name type="scientific">Serpula lacrymans var. lacrymans (strain S7.9)</name>
    <name type="common">Dry rot fungus</name>
    <dbReference type="NCBI Taxonomy" id="578457"/>
    <lineage>
        <taxon>Eukaryota</taxon>
        <taxon>Fungi</taxon>
        <taxon>Dikarya</taxon>
        <taxon>Basidiomycota</taxon>
        <taxon>Agaricomycotina</taxon>
        <taxon>Agaricomycetes</taxon>
        <taxon>Agaricomycetidae</taxon>
        <taxon>Boletales</taxon>
        <taxon>Coniophorineae</taxon>
        <taxon>Serpulaceae</taxon>
        <taxon>Serpula</taxon>
    </lineage>
</organism>
<dbReference type="Proteomes" id="UP000008064">
    <property type="component" value="Unassembled WGS sequence"/>
</dbReference>
<evidence type="ECO:0000259" key="3">
    <source>
        <dbReference type="Pfam" id="PF05368"/>
    </source>
</evidence>
<dbReference type="InterPro" id="IPR008030">
    <property type="entry name" value="NmrA-like"/>
</dbReference>
<dbReference type="HOGENOM" id="CLU_153600_0_0_1"/>
<dbReference type="Pfam" id="PF05368">
    <property type="entry name" value="NmrA"/>
    <property type="match status" value="1"/>
</dbReference>
<dbReference type="Gene3D" id="3.40.50.720">
    <property type="entry name" value="NAD(P)-binding Rossmann-like Domain"/>
    <property type="match status" value="1"/>
</dbReference>
<dbReference type="GeneID" id="18812164"/>
<gene>
    <name evidence="4" type="ORF">SERLADRAFT_402413</name>
</gene>
<dbReference type="SUPFAM" id="SSF51735">
    <property type="entry name" value="NAD(P)-binding Rossmann-fold domains"/>
    <property type="match status" value="1"/>
</dbReference>
<feature type="domain" description="NmrA-like" evidence="3">
    <location>
        <begin position="2"/>
        <end position="128"/>
    </location>
</feature>
<protein>
    <recommendedName>
        <fullName evidence="3">NmrA-like domain-containing protein</fullName>
    </recommendedName>
</protein>
<feature type="non-terminal residue" evidence="4">
    <location>
        <position position="1"/>
    </location>
</feature>
<dbReference type="PANTHER" id="PTHR42748">
    <property type="entry name" value="NITROGEN METABOLITE REPRESSION PROTEIN NMRA FAMILY MEMBER"/>
    <property type="match status" value="1"/>
</dbReference>
<reference evidence="4" key="1">
    <citation type="submission" date="2011-04" db="EMBL/GenBank/DDBJ databases">
        <title>Evolution of plant cell wall degrading machinery underlies the functional diversity of forest fungi.</title>
        <authorList>
            <consortium name="US DOE Joint Genome Institute (JGI-PGF)"/>
            <person name="Eastwood D.C."/>
            <person name="Floudas D."/>
            <person name="Binder M."/>
            <person name="Majcherczyk A."/>
            <person name="Schneider P."/>
            <person name="Aerts A."/>
            <person name="Asiegbu F.O."/>
            <person name="Baker S.E."/>
            <person name="Barry K."/>
            <person name="Bendiksby M."/>
            <person name="Blumentritt M."/>
            <person name="Coutinho P.M."/>
            <person name="Cullen D."/>
            <person name="Cullen D."/>
            <person name="Gathman A."/>
            <person name="Goodell B."/>
            <person name="Henrissat B."/>
            <person name="Ihrmark K."/>
            <person name="Kauserud H."/>
            <person name="Kohler A."/>
            <person name="LaButti K."/>
            <person name="Lapidus A."/>
            <person name="Lavin J.L."/>
            <person name="Lee Y.-H."/>
            <person name="Lindquist E."/>
            <person name="Lilly W."/>
            <person name="Lucas S."/>
            <person name="Morin E."/>
            <person name="Murat C."/>
            <person name="Oguiza J.A."/>
            <person name="Park J."/>
            <person name="Pisabarro A.G."/>
            <person name="Riley R."/>
            <person name="Rosling A."/>
            <person name="Salamov A."/>
            <person name="Schmidt O."/>
            <person name="Schmutz J."/>
            <person name="Skrede I."/>
            <person name="Stenlid J."/>
            <person name="Wiebenga A."/>
            <person name="Xie X."/>
            <person name="Kues U."/>
            <person name="Hibbett D.S."/>
            <person name="Hoffmeister D."/>
            <person name="Hogberg N."/>
            <person name="Martin F."/>
            <person name="Grigoriev I.V."/>
            <person name="Watkinson S.C."/>
        </authorList>
    </citation>
    <scope>NUCLEOTIDE SEQUENCE</scope>
    <source>
        <strain evidence="4">S7.9</strain>
    </source>
</reference>
<dbReference type="RefSeq" id="XP_007323855.1">
    <property type="nucleotide sequence ID" value="XM_007323793.1"/>
</dbReference>
<proteinExistence type="inferred from homology"/>
<evidence type="ECO:0000256" key="2">
    <source>
        <dbReference type="ARBA" id="ARBA00022857"/>
    </source>
</evidence>
<dbReference type="InterPro" id="IPR051164">
    <property type="entry name" value="NmrA-like_oxidored"/>
</dbReference>
<accession>F8PBT5</accession>
<dbReference type="AlphaFoldDB" id="F8PBT5"/>
<dbReference type="EMBL" id="GL945443">
    <property type="protein sequence ID" value="EGO19722.1"/>
    <property type="molecule type" value="Genomic_DNA"/>
</dbReference>
<keyword evidence="2" id="KW-0521">NADP</keyword>
<dbReference type="KEGG" id="sla:SERLADRAFT_402413"/>
<dbReference type="InterPro" id="IPR036291">
    <property type="entry name" value="NAD(P)-bd_dom_sf"/>
</dbReference>
<dbReference type="PANTHER" id="PTHR42748:SF7">
    <property type="entry name" value="NMRA LIKE REDOX SENSOR 1-RELATED"/>
    <property type="match status" value="1"/>
</dbReference>
<sequence>PRAITRNVSSDAAQSLRNRGAEVVEADLFDTESIKVALDGCECVFGVTDYMDSKMLAKGREAEVEVGKALVDAAVEAGVRFFVWSSLPNCTKRSGGKYTNIFQFDNKAAVEDYLKESGLPNASLHTGSSTHIVFHHGDN</sequence>
<comment type="similarity">
    <text evidence="1">Belongs to the NmrA-type oxidoreductase family.</text>
</comment>
<evidence type="ECO:0000313" key="4">
    <source>
        <dbReference type="EMBL" id="EGO19722.1"/>
    </source>
</evidence>
<dbReference type="OrthoDB" id="419598at2759"/>